<dbReference type="Pfam" id="PF11170">
    <property type="entry name" value="DUF2957"/>
    <property type="match status" value="1"/>
</dbReference>
<accession>A0A2N7WS11</accession>
<dbReference type="AlphaFoldDB" id="A0A2N7WS11"/>
<evidence type="ECO:0000313" key="2">
    <source>
        <dbReference type="Proteomes" id="UP000235777"/>
    </source>
</evidence>
<dbReference type="Proteomes" id="UP000235777">
    <property type="component" value="Unassembled WGS sequence"/>
</dbReference>
<dbReference type="InterPro" id="IPR021340">
    <property type="entry name" value="DUF2957"/>
</dbReference>
<sequence>MSWGSLLAIASAPLWSACGGGGGDGAPAASASQCSGAACGTQGAPTSTPTASLCPTADAISSNTYLGGAGSGEIVSLRIDATAMTYTLKWLESPIPLQAGTVMPTRAGITITGAVQHTTNLPTAEQNRCAFILEPGTGTTSGGSSYSTSATFNSSNPPTIFIGEGGVAGGGIPGAEVQFSGVAGLFAVPDRKFDFYPFIGFAQVDTRLADLQGTYNALLYHQQPSDNYAAVGTNDTETFDASGNCTSTSGNCKTTGSAWTASSSGNYFMSSNPPAIVGGTTLGSGAHANMVLGQFNGSIVPIVVRTGYANSNLLSLAVDDESGIAMLAAASPIASGAIDGGYAGADSNFKYTAAIIQGASGKFVDPPTNTIESRFTLTYPSSNQGLLSIQDDQGNSGYAIATGFSPTSTIGGLYAILLQGTENGGITPSSAIVGQTTSSAPYFGIGAFAGPR</sequence>
<comment type="caution">
    <text evidence="1">The sequence shown here is derived from an EMBL/GenBank/DDBJ whole genome shotgun (WGS) entry which is preliminary data.</text>
</comment>
<evidence type="ECO:0000313" key="1">
    <source>
        <dbReference type="EMBL" id="PMS32132.1"/>
    </source>
</evidence>
<dbReference type="EMBL" id="PNYC01000023">
    <property type="protein sequence ID" value="PMS32132.1"/>
    <property type="molecule type" value="Genomic_DNA"/>
</dbReference>
<organism evidence="1 2">
    <name type="scientific">Trinickia symbiotica</name>
    <dbReference type="NCBI Taxonomy" id="863227"/>
    <lineage>
        <taxon>Bacteria</taxon>
        <taxon>Pseudomonadati</taxon>
        <taxon>Pseudomonadota</taxon>
        <taxon>Betaproteobacteria</taxon>
        <taxon>Burkholderiales</taxon>
        <taxon>Burkholderiaceae</taxon>
        <taxon>Trinickia</taxon>
    </lineage>
</organism>
<keyword evidence="2" id="KW-1185">Reference proteome</keyword>
<gene>
    <name evidence="1" type="ORF">C0Z20_26920</name>
</gene>
<dbReference type="OrthoDB" id="8951775at2"/>
<proteinExistence type="predicted"/>
<name>A0A2N7WS11_9BURK</name>
<reference evidence="1 2" key="1">
    <citation type="submission" date="2018-01" db="EMBL/GenBank/DDBJ databases">
        <title>Whole genome analyses suggest that Burkholderia sensu lato contains two further novel genera in the rhizoxinica-symbiotica group Mycetohabitans gen. nov., and Trinickia gen. nov.: implications for the evolution of diazotrophy and nodulation in the Burkholderiaceae.</title>
        <authorList>
            <person name="Estrada-de los Santos P."/>
            <person name="Palmer M."/>
            <person name="Chavez-Ramirez B."/>
            <person name="Beukes C."/>
            <person name="Steenkamp E.T."/>
            <person name="Hirsch A.M."/>
            <person name="Manyaka P."/>
            <person name="Maluk M."/>
            <person name="Lafos M."/>
            <person name="Crook M."/>
            <person name="Gross E."/>
            <person name="Simon M.F."/>
            <person name="Bueno dos Reis Junior F."/>
            <person name="Poole P.S."/>
            <person name="Venter S.N."/>
            <person name="James E.K."/>
        </authorList>
    </citation>
    <scope>NUCLEOTIDE SEQUENCE [LARGE SCALE GENOMIC DNA]</scope>
    <source>
        <strain evidence="1 2">JPY 581</strain>
    </source>
</reference>
<protein>
    <submittedName>
        <fullName evidence="1">DUF2957 domain-containing protein</fullName>
    </submittedName>
</protein>